<keyword evidence="2" id="KW-1003">Cell membrane</keyword>
<dbReference type="GO" id="GO:0030420">
    <property type="term" value="P:establishment of competence for transformation"/>
    <property type="evidence" value="ECO:0007669"/>
    <property type="project" value="InterPro"/>
</dbReference>
<feature type="transmembrane region" description="Helical" evidence="6">
    <location>
        <begin position="378"/>
        <end position="399"/>
    </location>
</feature>
<evidence type="ECO:0000256" key="3">
    <source>
        <dbReference type="ARBA" id="ARBA00022692"/>
    </source>
</evidence>
<feature type="transmembrane region" description="Helical" evidence="6">
    <location>
        <begin position="240"/>
        <end position="259"/>
    </location>
</feature>
<keyword evidence="9" id="KW-1185">Reference proteome</keyword>
<dbReference type="Pfam" id="PF00753">
    <property type="entry name" value="Lactamase_B"/>
    <property type="match status" value="1"/>
</dbReference>
<dbReference type="Gene3D" id="3.60.15.10">
    <property type="entry name" value="Ribonuclease Z/Hydroxyacylglutathione hydrolase-like"/>
    <property type="match status" value="1"/>
</dbReference>
<organism evidence="8 9">
    <name type="scientific">Allochromatium warmingii</name>
    <name type="common">Chromatium warmingii</name>
    <dbReference type="NCBI Taxonomy" id="61595"/>
    <lineage>
        <taxon>Bacteria</taxon>
        <taxon>Pseudomonadati</taxon>
        <taxon>Pseudomonadota</taxon>
        <taxon>Gammaproteobacteria</taxon>
        <taxon>Chromatiales</taxon>
        <taxon>Chromatiaceae</taxon>
        <taxon>Allochromatium</taxon>
    </lineage>
</organism>
<keyword evidence="5 6" id="KW-0472">Membrane</keyword>
<proteinExistence type="predicted"/>
<keyword evidence="3 6" id="KW-0812">Transmembrane</keyword>
<evidence type="ECO:0000313" key="9">
    <source>
        <dbReference type="Proteomes" id="UP000198672"/>
    </source>
</evidence>
<accession>A0A1H3BH74</accession>
<dbReference type="SUPFAM" id="SSF56281">
    <property type="entry name" value="Metallo-hydrolase/oxidoreductase"/>
    <property type="match status" value="1"/>
</dbReference>
<evidence type="ECO:0000256" key="4">
    <source>
        <dbReference type="ARBA" id="ARBA00022989"/>
    </source>
</evidence>
<evidence type="ECO:0000256" key="6">
    <source>
        <dbReference type="SAM" id="Phobius"/>
    </source>
</evidence>
<dbReference type="CDD" id="cd07731">
    <property type="entry name" value="ComA-like_MBL-fold"/>
    <property type="match status" value="1"/>
</dbReference>
<dbReference type="InterPro" id="IPR035681">
    <property type="entry name" value="ComA-like_MBL"/>
</dbReference>
<dbReference type="EMBL" id="FNOW01000003">
    <property type="protein sequence ID" value="SDX40734.1"/>
    <property type="molecule type" value="Genomic_DNA"/>
</dbReference>
<dbReference type="SMART" id="SM00849">
    <property type="entry name" value="Lactamase_B"/>
    <property type="match status" value="1"/>
</dbReference>
<name>A0A1H3BH74_ALLWA</name>
<evidence type="ECO:0000256" key="2">
    <source>
        <dbReference type="ARBA" id="ARBA00022475"/>
    </source>
</evidence>
<dbReference type="InterPro" id="IPR001279">
    <property type="entry name" value="Metallo-B-lactamas"/>
</dbReference>
<dbReference type="InterPro" id="IPR025405">
    <property type="entry name" value="DUF4131"/>
</dbReference>
<dbReference type="InterPro" id="IPR004477">
    <property type="entry name" value="ComEC_N"/>
</dbReference>
<feature type="transmembrane region" description="Helical" evidence="6">
    <location>
        <begin position="405"/>
        <end position="426"/>
    </location>
</feature>
<dbReference type="InterPro" id="IPR004797">
    <property type="entry name" value="Competence_ComEC/Rec2"/>
</dbReference>
<evidence type="ECO:0000256" key="1">
    <source>
        <dbReference type="ARBA" id="ARBA00004651"/>
    </source>
</evidence>
<dbReference type="Pfam" id="PF03772">
    <property type="entry name" value="Competence"/>
    <property type="match status" value="1"/>
</dbReference>
<dbReference type="PANTHER" id="PTHR30619:SF1">
    <property type="entry name" value="RECOMBINATION PROTEIN 2"/>
    <property type="match status" value="1"/>
</dbReference>
<keyword evidence="4 6" id="KW-1133">Transmembrane helix</keyword>
<dbReference type="Proteomes" id="UP000198672">
    <property type="component" value="Unassembled WGS sequence"/>
</dbReference>
<dbReference type="RefSeq" id="WP_091331745.1">
    <property type="nucleotide sequence ID" value="NZ_FNOW01000003.1"/>
</dbReference>
<dbReference type="STRING" id="61595.SAMN05421644_10313"/>
<feature type="transmembrane region" description="Helical" evidence="6">
    <location>
        <begin position="319"/>
        <end position="336"/>
    </location>
</feature>
<feature type="domain" description="Metallo-beta-lactamase" evidence="7">
    <location>
        <begin position="521"/>
        <end position="709"/>
    </location>
</feature>
<dbReference type="InterPro" id="IPR052159">
    <property type="entry name" value="Competence_DNA_uptake"/>
</dbReference>
<dbReference type="GO" id="GO:0005886">
    <property type="term" value="C:plasma membrane"/>
    <property type="evidence" value="ECO:0007669"/>
    <property type="project" value="UniProtKB-SubCell"/>
</dbReference>
<evidence type="ECO:0000256" key="5">
    <source>
        <dbReference type="ARBA" id="ARBA00023136"/>
    </source>
</evidence>
<comment type="subcellular location">
    <subcellularLocation>
        <location evidence="1">Cell membrane</location>
        <topology evidence="1">Multi-pass membrane protein</topology>
    </subcellularLocation>
</comment>
<feature type="transmembrane region" description="Helical" evidence="6">
    <location>
        <begin position="467"/>
        <end position="484"/>
    </location>
</feature>
<feature type="transmembrane region" description="Helical" evidence="6">
    <location>
        <begin position="342"/>
        <end position="358"/>
    </location>
</feature>
<protein>
    <submittedName>
        <fullName evidence="8">Competence protein ComEC</fullName>
    </submittedName>
</protein>
<sequence length="771" mass="82876">MRFDVGLGLALGIAGLHLLPQMPSVWAVLLGIAVSGSLAWYAPRTRIALCVALGLGWAWLQVAHQLAAAFPDTLARAPLVIEGQVASIPSVDERRTRWLFDITHTRDEHGTELAFSGRVRLACYRDCPTLAAGERWRIAVRLKPRHGGHNPGSFDYERWLFEQQIAATGYPRGRAAFARLDAGPGRYWLTRWRQRLAEHLAAVLADAPQLGLIQALTLGERGALERDIWDSFTRTGTNHLVAISGLHVGLVAGGLYWLMHWLWSRSATLTDRLAAPRAAALFGLLAAVGYAGLAGFAISTQRALIMLAVVFGARFWARTLRSGQALLLALVGVLVWDPQAVLSYGFWLSFGAVALLLLHLGQRLPSRDLWTRWGRAQWAIGLGLLPLLLLFFGQASLIAPLVNVVAVPLFSALLPLVLIASLLSLLPLSGAELPLCGVAEVLDWCVRGLDWLATLPGAAVQLPARPLWVWAAALLGALLWLAPAGLPGRWAGWVLLLPLVTVRPAAPSWGEVWFTLLDVGQGLAAVIETQDGVLVYDAGPAYPGGFDSGAMTVAPVLQARGIERIDRLILSHADLDHAGGAAGLLARIPADRVLTGEPQRLGLAGAESCVAGEQWQWSGVDFAIQHPAADTTLTGNDASCVLEIRTAAHQTIVLTGDASARIEQRLVAQRGANWPITVLVAGHHGSATATSARLLEATHPEWVLIASGYANQFGFPATAVRERLAARGIATLNTALVGAIQFKLGASGWIDRPQGWRERAGRLWTHRPVGL</sequence>
<feature type="transmembrane region" description="Helical" evidence="6">
    <location>
        <begin position="279"/>
        <end position="298"/>
    </location>
</feature>
<dbReference type="PANTHER" id="PTHR30619">
    <property type="entry name" value="DNA INTERNALIZATION/COMPETENCE PROTEIN COMEC/REC2"/>
    <property type="match status" value="1"/>
</dbReference>
<dbReference type="InterPro" id="IPR036866">
    <property type="entry name" value="RibonucZ/Hydroxyglut_hydro"/>
</dbReference>
<dbReference type="AlphaFoldDB" id="A0A1H3BH74"/>
<dbReference type="OrthoDB" id="9761531at2"/>
<dbReference type="Pfam" id="PF13567">
    <property type="entry name" value="DUF4131"/>
    <property type="match status" value="1"/>
</dbReference>
<gene>
    <name evidence="8" type="ORF">SAMN05421644_10313</name>
</gene>
<evidence type="ECO:0000313" key="8">
    <source>
        <dbReference type="EMBL" id="SDX40734.1"/>
    </source>
</evidence>
<reference evidence="9" key="1">
    <citation type="submission" date="2016-10" db="EMBL/GenBank/DDBJ databases">
        <authorList>
            <person name="Varghese N."/>
            <person name="Submissions S."/>
        </authorList>
    </citation>
    <scope>NUCLEOTIDE SEQUENCE [LARGE SCALE GENOMIC DNA]</scope>
    <source>
        <strain evidence="9">DSM 173</strain>
    </source>
</reference>
<dbReference type="NCBIfam" id="TIGR00361">
    <property type="entry name" value="ComEC_Rec2"/>
    <property type="match status" value="1"/>
</dbReference>
<dbReference type="NCBIfam" id="TIGR00360">
    <property type="entry name" value="ComEC_N-term"/>
    <property type="match status" value="1"/>
</dbReference>
<evidence type="ECO:0000259" key="7">
    <source>
        <dbReference type="SMART" id="SM00849"/>
    </source>
</evidence>